<dbReference type="InterPro" id="IPR050397">
    <property type="entry name" value="Env_Response_Regulators"/>
</dbReference>
<dbReference type="AlphaFoldDB" id="A0A975CI38"/>
<evidence type="ECO:0000259" key="1">
    <source>
        <dbReference type="PROSITE" id="PS50042"/>
    </source>
</evidence>
<accession>A0A975CI38</accession>
<dbReference type="InterPro" id="IPR014710">
    <property type="entry name" value="RmlC-like_jellyroll"/>
</dbReference>
<keyword evidence="3" id="KW-1185">Reference proteome</keyword>
<organism evidence="2 3">
    <name type="scientific">Ottowia testudinis</name>
    <dbReference type="NCBI Taxonomy" id="2816950"/>
    <lineage>
        <taxon>Bacteria</taxon>
        <taxon>Pseudomonadati</taxon>
        <taxon>Pseudomonadota</taxon>
        <taxon>Betaproteobacteria</taxon>
        <taxon>Burkholderiales</taxon>
        <taxon>Comamonadaceae</taxon>
        <taxon>Ottowia</taxon>
    </lineage>
</organism>
<gene>
    <name evidence="2" type="ORF">J1M35_20480</name>
</gene>
<name>A0A975CI38_9BURK</name>
<dbReference type="CDD" id="cd00038">
    <property type="entry name" value="CAP_ED"/>
    <property type="match status" value="1"/>
</dbReference>
<dbReference type="SMART" id="SM00100">
    <property type="entry name" value="cNMP"/>
    <property type="match status" value="1"/>
</dbReference>
<dbReference type="RefSeq" id="WP_208009102.1">
    <property type="nucleotide sequence ID" value="NZ_CP071796.1"/>
</dbReference>
<dbReference type="InterPro" id="IPR018490">
    <property type="entry name" value="cNMP-bd_dom_sf"/>
</dbReference>
<dbReference type="PROSITE" id="PS50042">
    <property type="entry name" value="CNMP_BINDING_3"/>
    <property type="match status" value="1"/>
</dbReference>
<dbReference type="InterPro" id="IPR000595">
    <property type="entry name" value="cNMP-bd_dom"/>
</dbReference>
<dbReference type="GO" id="GO:0005829">
    <property type="term" value="C:cytosol"/>
    <property type="evidence" value="ECO:0007669"/>
    <property type="project" value="TreeGrafter"/>
</dbReference>
<feature type="domain" description="Cyclic nucleotide-binding" evidence="1">
    <location>
        <begin position="46"/>
        <end position="128"/>
    </location>
</feature>
<dbReference type="KEGG" id="otd:J1M35_20480"/>
<dbReference type="Gene3D" id="2.60.120.10">
    <property type="entry name" value="Jelly Rolls"/>
    <property type="match status" value="1"/>
</dbReference>
<proteinExistence type="predicted"/>
<dbReference type="PANTHER" id="PTHR24567">
    <property type="entry name" value="CRP FAMILY TRANSCRIPTIONAL REGULATORY PROTEIN"/>
    <property type="match status" value="1"/>
</dbReference>
<evidence type="ECO:0000313" key="3">
    <source>
        <dbReference type="Proteomes" id="UP000663903"/>
    </source>
</evidence>
<protein>
    <submittedName>
        <fullName evidence="2">Cyclic nucleotide-binding domain-containing protein</fullName>
    </submittedName>
</protein>
<dbReference type="SUPFAM" id="SSF51206">
    <property type="entry name" value="cAMP-binding domain-like"/>
    <property type="match status" value="1"/>
</dbReference>
<dbReference type="GO" id="GO:0003700">
    <property type="term" value="F:DNA-binding transcription factor activity"/>
    <property type="evidence" value="ECO:0007669"/>
    <property type="project" value="TreeGrafter"/>
</dbReference>
<evidence type="ECO:0000313" key="2">
    <source>
        <dbReference type="EMBL" id="QTD45352.1"/>
    </source>
</evidence>
<sequence>MDHSTSGSNGLRGLIDATRFGGAYDALPCRLDGPQWECLAPYLQPYPACTGHMPIRQGDKDRTLFFIESGTLTVHLEDAAGRMKLAVLAPGTVVGEGAFFSGQARNATVVATRDSMLWALKLARFQELSVRQPAIALELSLACAAVVVRRLNHTTMRVAVT</sequence>
<dbReference type="EMBL" id="CP071796">
    <property type="protein sequence ID" value="QTD45352.1"/>
    <property type="molecule type" value="Genomic_DNA"/>
</dbReference>
<dbReference type="Pfam" id="PF00027">
    <property type="entry name" value="cNMP_binding"/>
    <property type="match status" value="1"/>
</dbReference>
<dbReference type="Proteomes" id="UP000663903">
    <property type="component" value="Chromosome"/>
</dbReference>
<dbReference type="PANTHER" id="PTHR24567:SF74">
    <property type="entry name" value="HTH-TYPE TRANSCRIPTIONAL REGULATOR ARCR"/>
    <property type="match status" value="1"/>
</dbReference>
<reference evidence="2" key="1">
    <citation type="submission" date="2021-03" db="EMBL/GenBank/DDBJ databases">
        <title>Ottowia sp. 27C isolated from the cloaca of a Giant Asian pond turtle (Heosemys grandis).</title>
        <authorList>
            <person name="Spergser J."/>
            <person name="Busse H.-J."/>
        </authorList>
    </citation>
    <scope>NUCLEOTIDE SEQUENCE</scope>
    <source>
        <strain evidence="2">27C</strain>
    </source>
</reference>